<proteinExistence type="predicted"/>
<dbReference type="Proteomes" id="UP000192569">
    <property type="component" value="Chromosome I"/>
</dbReference>
<evidence type="ECO:0000313" key="2">
    <source>
        <dbReference type="Proteomes" id="UP000192569"/>
    </source>
</evidence>
<sequence>MAEFSDRPWSDIDKTVEAYGSVEKFCAACLIDLNPPGEEKVASKCKLPVKEPNGKYNKNALPAAAAALAGARGGVDAPAEEKRRAARKLVRLYRMAKMEPPESLKQLAGEK</sequence>
<accession>A0A1W1VWP3</accession>
<keyword evidence="2" id="KW-1185">Reference proteome</keyword>
<dbReference type="EMBL" id="LT838272">
    <property type="protein sequence ID" value="SMB97792.1"/>
    <property type="molecule type" value="Genomic_DNA"/>
</dbReference>
<reference evidence="1 2" key="1">
    <citation type="submission" date="2017-04" db="EMBL/GenBank/DDBJ databases">
        <authorList>
            <person name="Afonso C.L."/>
            <person name="Miller P.J."/>
            <person name="Scott M.A."/>
            <person name="Spackman E."/>
            <person name="Goraichik I."/>
            <person name="Dimitrov K.M."/>
            <person name="Suarez D.L."/>
            <person name="Swayne D.E."/>
        </authorList>
    </citation>
    <scope>NUCLEOTIDE SEQUENCE [LARGE SCALE GENOMIC DNA]</scope>
    <source>
        <strain evidence="1 2">ToBE</strain>
    </source>
</reference>
<name>A0A1W1VWP3_9FIRM</name>
<evidence type="ECO:0000313" key="1">
    <source>
        <dbReference type="EMBL" id="SMB97792.1"/>
    </source>
</evidence>
<organism evidence="1 2">
    <name type="scientific">Thermanaeromonas toyohensis ToBE</name>
    <dbReference type="NCBI Taxonomy" id="698762"/>
    <lineage>
        <taxon>Bacteria</taxon>
        <taxon>Bacillati</taxon>
        <taxon>Bacillota</taxon>
        <taxon>Clostridia</taxon>
        <taxon>Neomoorellales</taxon>
        <taxon>Neomoorellaceae</taxon>
        <taxon>Thermanaeromonas</taxon>
    </lineage>
</organism>
<dbReference type="RefSeq" id="WP_084665532.1">
    <property type="nucleotide sequence ID" value="NZ_LT838272.1"/>
</dbReference>
<protein>
    <submittedName>
        <fullName evidence="1">Uncharacterized protein</fullName>
    </submittedName>
</protein>
<dbReference type="STRING" id="698762.SAMN00808754_1950"/>
<dbReference type="AlphaFoldDB" id="A0A1W1VWP3"/>
<gene>
    <name evidence="1" type="ORF">SAMN00808754_1950</name>
</gene>